<organism evidence="1 2">
    <name type="scientific">Stanieria cyanosphaera (strain ATCC 29371 / PCC 7437)</name>
    <dbReference type="NCBI Taxonomy" id="111780"/>
    <lineage>
        <taxon>Bacteria</taxon>
        <taxon>Bacillati</taxon>
        <taxon>Cyanobacteriota</taxon>
        <taxon>Cyanophyceae</taxon>
        <taxon>Pleurocapsales</taxon>
        <taxon>Dermocarpellaceae</taxon>
        <taxon>Stanieria</taxon>
    </lineage>
</organism>
<dbReference type="KEGG" id="scs:Sta7437_0194"/>
<evidence type="ECO:0000313" key="1">
    <source>
        <dbReference type="EMBL" id="AFZ33812.1"/>
    </source>
</evidence>
<name>K9XQ66_STAC7</name>
<protein>
    <submittedName>
        <fullName evidence="1">Pentapeptide repeat protein</fullName>
    </submittedName>
</protein>
<gene>
    <name evidence="1" type="ordered locus">Sta7437_0194</name>
</gene>
<sequence length="36" mass="3999">MDREELLRLYAGGEKDFTGQSFGGLRNRSAIALRLG</sequence>
<accession>K9XQ66</accession>
<evidence type="ECO:0000313" key="2">
    <source>
        <dbReference type="Proteomes" id="UP000010473"/>
    </source>
</evidence>
<dbReference type="EMBL" id="CP003653">
    <property type="protein sequence ID" value="AFZ33812.1"/>
    <property type="molecule type" value="Genomic_DNA"/>
</dbReference>
<dbReference type="AlphaFoldDB" id="K9XQ66"/>
<proteinExistence type="predicted"/>
<reference evidence="2" key="1">
    <citation type="journal article" date="2013" name="Proc. Natl. Acad. Sci. U.S.A.">
        <title>Improving the coverage of the cyanobacterial phylum using diversity-driven genome sequencing.</title>
        <authorList>
            <person name="Shih P.M."/>
            <person name="Wu D."/>
            <person name="Latifi A."/>
            <person name="Axen S.D."/>
            <person name="Fewer D.P."/>
            <person name="Talla E."/>
            <person name="Calteau A."/>
            <person name="Cai F."/>
            <person name="Tandeau de Marsac N."/>
            <person name="Rippka R."/>
            <person name="Herdman M."/>
            <person name="Sivonen K."/>
            <person name="Coursin T."/>
            <person name="Laurent T."/>
            <person name="Goodwin L."/>
            <person name="Nolan M."/>
            <person name="Davenport K.W."/>
            <person name="Han C.S."/>
            <person name="Rubin E.M."/>
            <person name="Eisen J.A."/>
            <person name="Woyke T."/>
            <person name="Gugger M."/>
            <person name="Kerfeld C.A."/>
        </authorList>
    </citation>
    <scope>NUCLEOTIDE SEQUENCE [LARGE SCALE GENOMIC DNA]</scope>
    <source>
        <strain evidence="2">ATCC 29371 / PCC 7437</strain>
    </source>
</reference>
<dbReference type="Proteomes" id="UP000010473">
    <property type="component" value="Chromosome"/>
</dbReference>
<keyword evidence="2" id="KW-1185">Reference proteome</keyword>
<dbReference type="HOGENOM" id="CLU_3358642_0_0_3"/>